<dbReference type="GO" id="GO:0016020">
    <property type="term" value="C:membrane"/>
    <property type="evidence" value="ECO:0007669"/>
    <property type="project" value="UniProtKB-SubCell"/>
</dbReference>
<keyword evidence="5" id="KW-1185">Reference proteome</keyword>
<organism evidence="4 5">
    <name type="scientific">Fulvivirga marina</name>
    <dbReference type="NCBI Taxonomy" id="2494733"/>
    <lineage>
        <taxon>Bacteria</taxon>
        <taxon>Pseudomonadati</taxon>
        <taxon>Bacteroidota</taxon>
        <taxon>Cytophagia</taxon>
        <taxon>Cytophagales</taxon>
        <taxon>Fulvivirgaceae</taxon>
        <taxon>Fulvivirga</taxon>
    </lineage>
</organism>
<accession>A0A937G0P1</accession>
<dbReference type="SMART" id="SM00244">
    <property type="entry name" value="PHB"/>
    <property type="match status" value="1"/>
</dbReference>
<dbReference type="InterPro" id="IPR001107">
    <property type="entry name" value="Band_7"/>
</dbReference>
<feature type="domain" description="Band 7" evidence="3">
    <location>
        <begin position="50"/>
        <end position="216"/>
    </location>
</feature>
<proteinExistence type="predicted"/>
<evidence type="ECO:0000256" key="2">
    <source>
        <dbReference type="SAM" id="Phobius"/>
    </source>
</evidence>
<sequence>MNQEKETSPVSGYIMLIIVALLFFSSLFILIATKNPFFILGILISIILCPGFFFVNPNSSRVLVLFGDYKGTVKKNGFFWVNPFFVKTNISLRARNFDSERVKVNDKVGNPILIGVILVWQVKNTFKAAFEVDNYEEFVRIQSDAAVRKLAGQYPYDNFEDNEAEITLRSGLDEVNHALEENLSQRLDIAGIKVIEARIGYLAYASEIASAMLRRQQATAIVAARHKIVEGAVSMVEMALDDLSKREVIDLDEERKAAMVSNLMVVLCADKDVTPVVNSGTLNH</sequence>
<feature type="transmembrane region" description="Helical" evidence="2">
    <location>
        <begin position="12"/>
        <end position="31"/>
    </location>
</feature>
<evidence type="ECO:0000313" key="4">
    <source>
        <dbReference type="EMBL" id="MBL6449534.1"/>
    </source>
</evidence>
<evidence type="ECO:0000256" key="1">
    <source>
        <dbReference type="ARBA" id="ARBA00004167"/>
    </source>
</evidence>
<evidence type="ECO:0000259" key="3">
    <source>
        <dbReference type="SMART" id="SM00244"/>
    </source>
</evidence>
<feature type="transmembrane region" description="Helical" evidence="2">
    <location>
        <begin position="37"/>
        <end position="55"/>
    </location>
</feature>
<keyword evidence="2" id="KW-1133">Transmembrane helix</keyword>
<dbReference type="PANTHER" id="PTHR43446">
    <property type="entry name" value="MEMBRANE PROTEIN-RELATED"/>
    <property type="match status" value="1"/>
</dbReference>
<keyword evidence="2" id="KW-0812">Transmembrane</keyword>
<dbReference type="EMBL" id="JAEUGD010000066">
    <property type="protein sequence ID" value="MBL6449534.1"/>
    <property type="molecule type" value="Genomic_DNA"/>
</dbReference>
<gene>
    <name evidence="4" type="ORF">JMN32_24695</name>
</gene>
<dbReference type="CDD" id="cd03402">
    <property type="entry name" value="SPFH_like_u2"/>
    <property type="match status" value="1"/>
</dbReference>
<dbReference type="PANTHER" id="PTHR43446:SF1">
    <property type="entry name" value="BAND 7 DOMAIN-CONTAINING PROTEIN"/>
    <property type="match status" value="1"/>
</dbReference>
<comment type="subcellular location">
    <subcellularLocation>
        <location evidence="1">Membrane</location>
        <topology evidence="1">Single-pass membrane protein</topology>
    </subcellularLocation>
</comment>
<dbReference type="SUPFAM" id="SSF117892">
    <property type="entry name" value="Band 7/SPFH domain"/>
    <property type="match status" value="1"/>
</dbReference>
<dbReference type="RefSeq" id="WP_202859051.1">
    <property type="nucleotide sequence ID" value="NZ_JAEUGD010000066.1"/>
</dbReference>
<protein>
    <submittedName>
        <fullName evidence="4">SPFH domain-containing protein</fullName>
    </submittedName>
</protein>
<dbReference type="Gene3D" id="3.30.479.30">
    <property type="entry name" value="Band 7 domain"/>
    <property type="match status" value="1"/>
</dbReference>
<dbReference type="Pfam" id="PF01145">
    <property type="entry name" value="Band_7"/>
    <property type="match status" value="1"/>
</dbReference>
<reference evidence="4" key="1">
    <citation type="submission" date="2021-01" db="EMBL/GenBank/DDBJ databases">
        <title>Fulvivirga kasyanovii gen. nov., sp nov., a novel member of the phylum Bacteroidetes isolated from seawater in a mussel farm.</title>
        <authorList>
            <person name="Zhao L.-H."/>
            <person name="Wang Z.-J."/>
        </authorList>
    </citation>
    <scope>NUCLEOTIDE SEQUENCE</scope>
    <source>
        <strain evidence="4">29W222</strain>
    </source>
</reference>
<dbReference type="InterPro" id="IPR036013">
    <property type="entry name" value="Band_7/SPFH_dom_sf"/>
</dbReference>
<evidence type="ECO:0000313" key="5">
    <source>
        <dbReference type="Proteomes" id="UP000614216"/>
    </source>
</evidence>
<name>A0A937G0P1_9BACT</name>
<keyword evidence="2" id="KW-0472">Membrane</keyword>
<dbReference type="AlphaFoldDB" id="A0A937G0P1"/>
<dbReference type="Proteomes" id="UP000614216">
    <property type="component" value="Unassembled WGS sequence"/>
</dbReference>
<comment type="caution">
    <text evidence="4">The sequence shown here is derived from an EMBL/GenBank/DDBJ whole genome shotgun (WGS) entry which is preliminary data.</text>
</comment>